<reference evidence="1" key="2">
    <citation type="journal article" date="2015" name="Data Brief">
        <title>Shoot transcriptome of the giant reed, Arundo donax.</title>
        <authorList>
            <person name="Barrero R.A."/>
            <person name="Guerrero F.D."/>
            <person name="Moolhuijzen P."/>
            <person name="Goolsby J.A."/>
            <person name="Tidwell J."/>
            <person name="Bellgard S.E."/>
            <person name="Bellgard M.I."/>
        </authorList>
    </citation>
    <scope>NUCLEOTIDE SEQUENCE</scope>
    <source>
        <tissue evidence="1">Shoot tissue taken approximately 20 cm above the soil surface</tissue>
    </source>
</reference>
<dbReference type="AlphaFoldDB" id="A0A0A8Z5G5"/>
<sequence>MAAFTFAYQNLSKIFYQPSNAHYSYLPRSHSISNCLIYCLLQRHS</sequence>
<protein>
    <submittedName>
        <fullName evidence="1">Uncharacterized protein</fullName>
    </submittedName>
</protein>
<accession>A0A0A8Z5G5</accession>
<evidence type="ECO:0000313" key="1">
    <source>
        <dbReference type="EMBL" id="JAD32943.1"/>
    </source>
</evidence>
<dbReference type="EMBL" id="GBRH01264952">
    <property type="protein sequence ID" value="JAD32943.1"/>
    <property type="molecule type" value="Transcribed_RNA"/>
</dbReference>
<reference evidence="1" key="1">
    <citation type="submission" date="2014-09" db="EMBL/GenBank/DDBJ databases">
        <authorList>
            <person name="Magalhaes I.L.F."/>
            <person name="Oliveira U."/>
            <person name="Santos F.R."/>
            <person name="Vidigal T.H.D.A."/>
            <person name="Brescovit A.D."/>
            <person name="Santos A.J."/>
        </authorList>
    </citation>
    <scope>NUCLEOTIDE SEQUENCE</scope>
    <source>
        <tissue evidence="1">Shoot tissue taken approximately 20 cm above the soil surface</tissue>
    </source>
</reference>
<proteinExistence type="predicted"/>
<organism evidence="1">
    <name type="scientific">Arundo donax</name>
    <name type="common">Giant reed</name>
    <name type="synonym">Donax arundinaceus</name>
    <dbReference type="NCBI Taxonomy" id="35708"/>
    <lineage>
        <taxon>Eukaryota</taxon>
        <taxon>Viridiplantae</taxon>
        <taxon>Streptophyta</taxon>
        <taxon>Embryophyta</taxon>
        <taxon>Tracheophyta</taxon>
        <taxon>Spermatophyta</taxon>
        <taxon>Magnoliopsida</taxon>
        <taxon>Liliopsida</taxon>
        <taxon>Poales</taxon>
        <taxon>Poaceae</taxon>
        <taxon>PACMAD clade</taxon>
        <taxon>Arundinoideae</taxon>
        <taxon>Arundineae</taxon>
        <taxon>Arundo</taxon>
    </lineage>
</organism>
<name>A0A0A8Z5G5_ARUDO</name>